<dbReference type="AlphaFoldDB" id="G0MWL9"/>
<evidence type="ECO:0000313" key="3">
    <source>
        <dbReference type="Proteomes" id="UP000008068"/>
    </source>
</evidence>
<gene>
    <name evidence="2" type="ORF">CAEBREN_22232</name>
</gene>
<name>G0MWL9_CAEBE</name>
<proteinExistence type="predicted"/>
<evidence type="ECO:0000313" key="2">
    <source>
        <dbReference type="EMBL" id="EGT46322.1"/>
    </source>
</evidence>
<protein>
    <recommendedName>
        <fullName evidence="1">DUF7809 domain-containing protein</fullName>
    </recommendedName>
</protein>
<sequence length="587" mass="70371">MCDKDYRVLAPITPSILRKLFSYYYPLTTVRKIDFKKYMTGSELINDQGLKIITTILKKEWFILDYYGPAENMFTHLQLFRQFPGSQEYMEMLWTEPPDLTVLSYEGPDGQKSIAKECLYREFHWFLWKKLKTDEPEFPRTVVSILLRLYEKRLRSTHEIVLFDSEKEKRLASDFLVLDKLLHESLKTKQYLTHVKFKRSQVDSFSKVYNIFREFFQGFEEEDYEEALKSTIREYMKLNNPIIEMEKFSKMIYITRELIEEFKRIIERDKHSFEPWDEETIVKENEFFILCSEMKNAIDDQGIASWKLSIFDRDFPQCLACRKLEVDDYPNVVFCRPVVIPTTCRARPIKLPNGEYGVLAYNSLFQIYHDYLLGYRAYPNIREDKAEEFDEKLARILREYYNPMLAKRGHRQANDKKILFRYFITERKEKEITPRVRELCNQYLGDKSWRSPIEKNEHEMLYDFIKKSPTIVKAIDFKKYGMTGSELLYDYGEKIIDEIAKRDDNMAIKSYRYFIIEDKEKEVKLKVRKLCDSYIGNESWRPPPMSSESSLRHEFVMKFEELNEFMKTQVFPPVFTDQSLLSIIAGL</sequence>
<reference evidence="3" key="1">
    <citation type="submission" date="2011-07" db="EMBL/GenBank/DDBJ databases">
        <authorList>
            <consortium name="Caenorhabditis brenneri Sequencing and Analysis Consortium"/>
            <person name="Wilson R.K."/>
        </authorList>
    </citation>
    <scope>NUCLEOTIDE SEQUENCE [LARGE SCALE GENOMIC DNA]</scope>
    <source>
        <strain evidence="3">PB2801</strain>
    </source>
</reference>
<feature type="domain" description="DUF7809" evidence="1">
    <location>
        <begin position="114"/>
        <end position="275"/>
    </location>
</feature>
<dbReference type="InParanoid" id="G0MWL9"/>
<accession>G0MWL9</accession>
<organism evidence="3">
    <name type="scientific">Caenorhabditis brenneri</name>
    <name type="common">Nematode worm</name>
    <dbReference type="NCBI Taxonomy" id="135651"/>
    <lineage>
        <taxon>Eukaryota</taxon>
        <taxon>Metazoa</taxon>
        <taxon>Ecdysozoa</taxon>
        <taxon>Nematoda</taxon>
        <taxon>Chromadorea</taxon>
        <taxon>Rhabditida</taxon>
        <taxon>Rhabditina</taxon>
        <taxon>Rhabditomorpha</taxon>
        <taxon>Rhabditoidea</taxon>
        <taxon>Rhabditidae</taxon>
        <taxon>Peloderinae</taxon>
        <taxon>Caenorhabditis</taxon>
    </lineage>
</organism>
<dbReference type="InterPro" id="IPR056711">
    <property type="entry name" value="DUF7809"/>
</dbReference>
<dbReference type="Pfam" id="PF25100">
    <property type="entry name" value="DUF7809"/>
    <property type="match status" value="1"/>
</dbReference>
<dbReference type="Proteomes" id="UP000008068">
    <property type="component" value="Unassembled WGS sequence"/>
</dbReference>
<dbReference type="EMBL" id="GL379817">
    <property type="protein sequence ID" value="EGT46322.1"/>
    <property type="molecule type" value="Genomic_DNA"/>
</dbReference>
<keyword evidence="3" id="KW-1185">Reference proteome</keyword>
<evidence type="ECO:0000259" key="1">
    <source>
        <dbReference type="Pfam" id="PF25100"/>
    </source>
</evidence>
<dbReference type="HOGENOM" id="CLU_464799_0_0_1"/>